<accession>A0AAI8YYJ8</accession>
<dbReference type="Proteomes" id="UP001296104">
    <property type="component" value="Unassembled WGS sequence"/>
</dbReference>
<evidence type="ECO:0000313" key="1">
    <source>
        <dbReference type="EMBL" id="CAK4007684.1"/>
    </source>
</evidence>
<sequence>MPYYPGYGSKLPMIYADNNGYLQGGAPQYTLPYSGGPGTQLPAPFGATALARGTFPYHGEWIGGSGHYATNLAQFQAMSAWMQRQGGGWRGW</sequence>
<proteinExistence type="predicted"/>
<comment type="caution">
    <text evidence="1">The sequence shown here is derived from an EMBL/GenBank/DDBJ whole genome shotgun (WGS) entry which is preliminary data.</text>
</comment>
<dbReference type="AlphaFoldDB" id="A0AAI8YYJ8"/>
<reference evidence="1" key="1">
    <citation type="submission" date="2023-11" db="EMBL/GenBank/DDBJ databases">
        <authorList>
            <person name="Alioto T."/>
            <person name="Alioto T."/>
            <person name="Gomez Garrido J."/>
        </authorList>
    </citation>
    <scope>NUCLEOTIDE SEQUENCE</scope>
</reference>
<protein>
    <submittedName>
        <fullName evidence="1">Uncharacterized protein</fullName>
    </submittedName>
</protein>
<evidence type="ECO:0000313" key="2">
    <source>
        <dbReference type="Proteomes" id="UP001296104"/>
    </source>
</evidence>
<organism evidence="1 2">
    <name type="scientific">Lecanosticta acicola</name>
    <dbReference type="NCBI Taxonomy" id="111012"/>
    <lineage>
        <taxon>Eukaryota</taxon>
        <taxon>Fungi</taxon>
        <taxon>Dikarya</taxon>
        <taxon>Ascomycota</taxon>
        <taxon>Pezizomycotina</taxon>
        <taxon>Dothideomycetes</taxon>
        <taxon>Dothideomycetidae</taxon>
        <taxon>Mycosphaerellales</taxon>
        <taxon>Mycosphaerellaceae</taxon>
        <taxon>Lecanosticta</taxon>
    </lineage>
</organism>
<name>A0AAI8YYJ8_9PEZI</name>
<keyword evidence="2" id="KW-1185">Reference proteome</keyword>
<dbReference type="EMBL" id="CAVMBE010000023">
    <property type="protein sequence ID" value="CAK4007684.1"/>
    <property type="molecule type" value="Genomic_DNA"/>
</dbReference>
<gene>
    <name evidence="1" type="ORF">LECACI_7A004345</name>
</gene>